<organism evidence="11 12">
    <name type="scientific">Ceratocystis lukuohia</name>
    <dbReference type="NCBI Taxonomy" id="2019550"/>
    <lineage>
        <taxon>Eukaryota</taxon>
        <taxon>Fungi</taxon>
        <taxon>Dikarya</taxon>
        <taxon>Ascomycota</taxon>
        <taxon>Pezizomycotina</taxon>
        <taxon>Sordariomycetes</taxon>
        <taxon>Hypocreomycetidae</taxon>
        <taxon>Microascales</taxon>
        <taxon>Ceratocystidaceae</taxon>
        <taxon>Ceratocystis</taxon>
    </lineage>
</organism>
<feature type="region of interest" description="Disordered" evidence="8">
    <location>
        <begin position="1468"/>
        <end position="1490"/>
    </location>
</feature>
<keyword evidence="12" id="KW-1185">Reference proteome</keyword>
<gene>
    <name evidence="11" type="ORF">HOO65_040078</name>
</gene>
<dbReference type="Pfam" id="PF00176">
    <property type="entry name" value="SNF2-rel_dom"/>
    <property type="match status" value="1"/>
</dbReference>
<comment type="caution">
    <text evidence="11">The sequence shown here is derived from an EMBL/GenBank/DDBJ whole genome shotgun (WGS) entry which is preliminary data.</text>
</comment>
<keyword evidence="11" id="KW-0347">Helicase</keyword>
<dbReference type="PROSITE" id="PS50089">
    <property type="entry name" value="ZF_RING_2"/>
    <property type="match status" value="1"/>
</dbReference>
<evidence type="ECO:0000256" key="8">
    <source>
        <dbReference type="SAM" id="MobiDB-lite"/>
    </source>
</evidence>
<dbReference type="PANTHER" id="PTHR45865">
    <property type="entry name" value="E3 UBIQUITIN-PROTEIN LIGASE SHPRH FAMILY MEMBER"/>
    <property type="match status" value="1"/>
</dbReference>
<dbReference type="InterPro" id="IPR038718">
    <property type="entry name" value="SNF2-like_sf"/>
</dbReference>
<evidence type="ECO:0000256" key="6">
    <source>
        <dbReference type="ARBA" id="ARBA00022840"/>
    </source>
</evidence>
<evidence type="ECO:0000256" key="4">
    <source>
        <dbReference type="ARBA" id="ARBA00022801"/>
    </source>
</evidence>
<dbReference type="InterPro" id="IPR001841">
    <property type="entry name" value="Znf_RING"/>
</dbReference>
<evidence type="ECO:0000313" key="11">
    <source>
        <dbReference type="EMBL" id="KAL2887741.1"/>
    </source>
</evidence>
<dbReference type="SMART" id="SM00184">
    <property type="entry name" value="RING"/>
    <property type="match status" value="1"/>
</dbReference>
<reference evidence="11 12" key="1">
    <citation type="submission" date="2020-05" db="EMBL/GenBank/DDBJ databases">
        <title>Ceratocystis lukuohia genome.</title>
        <authorList>
            <person name="Harrington T.C."/>
            <person name="Kim K."/>
            <person name="Mayers C.G."/>
        </authorList>
    </citation>
    <scope>NUCLEOTIDE SEQUENCE [LARGE SCALE GENOMIC DNA]</scope>
    <source>
        <strain evidence="11 12">C4212</strain>
    </source>
</reference>
<feature type="region of interest" description="Disordered" evidence="8">
    <location>
        <begin position="818"/>
        <end position="844"/>
    </location>
</feature>
<dbReference type="Gene3D" id="3.40.50.300">
    <property type="entry name" value="P-loop containing nucleotide triphosphate hydrolases"/>
    <property type="match status" value="1"/>
</dbReference>
<feature type="domain" description="RING-type" evidence="9">
    <location>
        <begin position="1199"/>
        <end position="1237"/>
    </location>
</feature>
<dbReference type="InterPro" id="IPR014001">
    <property type="entry name" value="Helicase_ATP-bd"/>
</dbReference>
<keyword evidence="5" id="KW-0862">Zinc</keyword>
<dbReference type="Gene3D" id="3.30.40.10">
    <property type="entry name" value="Zinc/RING finger domain, C3HC4 (zinc finger)"/>
    <property type="match status" value="1"/>
</dbReference>
<keyword evidence="1" id="KW-0479">Metal-binding</keyword>
<dbReference type="PROSITE" id="PS51192">
    <property type="entry name" value="HELICASE_ATP_BIND_1"/>
    <property type="match status" value="1"/>
</dbReference>
<dbReference type="InterPro" id="IPR017907">
    <property type="entry name" value="Znf_RING_CS"/>
</dbReference>
<dbReference type="InterPro" id="IPR001650">
    <property type="entry name" value="Helicase_C-like"/>
</dbReference>
<dbReference type="InterPro" id="IPR052583">
    <property type="entry name" value="ATP-helicase/E3_Ub-Ligase"/>
</dbReference>
<dbReference type="EMBL" id="JABSNW010000004">
    <property type="protein sequence ID" value="KAL2887741.1"/>
    <property type="molecule type" value="Genomic_DNA"/>
</dbReference>
<dbReference type="PANTHER" id="PTHR45865:SF1">
    <property type="entry name" value="E3 UBIQUITIN-PROTEIN LIGASE SHPRH"/>
    <property type="match status" value="1"/>
</dbReference>
<dbReference type="GO" id="GO:0004386">
    <property type="term" value="F:helicase activity"/>
    <property type="evidence" value="ECO:0007669"/>
    <property type="project" value="UniProtKB-KW"/>
</dbReference>
<evidence type="ECO:0000256" key="5">
    <source>
        <dbReference type="ARBA" id="ARBA00022833"/>
    </source>
</evidence>
<dbReference type="Pfam" id="PF00271">
    <property type="entry name" value="Helicase_C"/>
    <property type="match status" value="1"/>
</dbReference>
<proteinExistence type="predicted"/>
<evidence type="ECO:0000256" key="1">
    <source>
        <dbReference type="ARBA" id="ARBA00022723"/>
    </source>
</evidence>
<evidence type="ECO:0000313" key="12">
    <source>
        <dbReference type="Proteomes" id="UP001610728"/>
    </source>
</evidence>
<dbReference type="InterPro" id="IPR013083">
    <property type="entry name" value="Znf_RING/FYVE/PHD"/>
</dbReference>
<feature type="region of interest" description="Disordered" evidence="8">
    <location>
        <begin position="1255"/>
        <end position="1288"/>
    </location>
</feature>
<dbReference type="CDD" id="cd18793">
    <property type="entry name" value="SF2_C_SNF"/>
    <property type="match status" value="1"/>
</dbReference>
<dbReference type="GeneID" id="98117854"/>
<feature type="domain" description="Helicase ATP-binding" evidence="10">
    <location>
        <begin position="419"/>
        <end position="620"/>
    </location>
</feature>
<dbReference type="Gene3D" id="3.40.50.10810">
    <property type="entry name" value="Tandem AAA-ATPase domain"/>
    <property type="match status" value="1"/>
</dbReference>
<evidence type="ECO:0000256" key="2">
    <source>
        <dbReference type="ARBA" id="ARBA00022741"/>
    </source>
</evidence>
<sequence length="1537" mass="172818">MPPSRPSKSRANQRVHAIQCYSLVHCVLNSESSFFLSINCVHVLTSISTEPFDGGVVTGLQQLASLGKSFIHDHASSQAPGRCPSSEAEYIGTQKRPRADGDAPAIPYVVALRKGAAISRKFIGGHTPSNDFRLDNAKQFLKLKYHQKLAKVSVGHPQYSTLVEAEPSLAREYPALVVSLAAKTSTSLEPFCIELSPDEHIEEILAASHSLGARRLSPDTPGAIIPIIDLVVSFTPGKVTLKLELEIRWNSTCSPWLPMRNSNERVATRKLIHAAFPAAEHEDLHPSFASKCIDESSHNSQASMPDITKILGNIPSPPKQSFTPSQFYEATFSPDPNDESARDIYIPGLASTLYDYQKRTLKWLLSREGVTWDGDQLVPITKSQSALLDTFRAVQDADGNECHVSDVMQLVTRDLSQWRAADNLAQGGILAEEMGLGKTLEIISLILVHQRNMSEAEAEAKANPGPCRPTRATLIVCPESLKGQWLSEFQKHAPLLKTVLYNSFDISAVGSEEEQNAFLADHDVVIATYQTFSRELHFISDAHERSFRYKKRYIRPKSPLVRLHWWRLCLDEAQIIENGYSAAAEVAQAIPRTFSWGVTGTPVMNQTRDLLGLLKFTNVAPYAFHSPPWDSLISVHLNAFKALIRKICLRHTKSQVGHEINLPPQRRYVITMPFTTVEEQYYQGLVKEMAEVCELSITGEPLYNDWDLDRHEEKMRKWLHTLRQAALHPQVITGRHPNTRTKNAETIQDVLESMLDASDKARLQEQRQYLSMRLIRGQMFEAIKEPKNALDIWEHTKKELEVMIRYSKDKLARALETKSAAADIPEESDRNSDDDESGTGSSHVAEARRTLRTFLETYHKAVFLCASACYQIKEIKQKAGEPFNAWEDREDSLYQEAKMIRREILQGQRNKVVKLMEEVRQKLDQGQFTQMGDLTSPEAAGIETRNISTQVELLFEALNTQKSYLMLWREAAAKLLLVPLIDGDEDNTGDDFSESAKVQDQLSVYIMMLRTLVADREDAITGGCNMLVQREIDSAKKRALDNEGPEPLLFLDLMATRDQIKLSAMEGSLKGAISELRSLANGMAPTSIRLETEILFAKTNVQLLSKDAIDQSKLASKLSAELDLFTTTMNARIEFYREMQAFSDKVSGYESSTLESAFAAAAQNEQILDRRARQSEAHFRYLQHLHKAIFENNTLDSECPICQNSHIKGIMTTCGHRFCKECLMQWYQTHRNCPMCKHRLEEWDLHNYSVRPRQLGVHTEQTNNSGTTTKGKIDKTEDENNASSSSRGTTNFGSDAIYSTFDKKKLAEIKSVSLHGPSYTTKIDTLVRHIIWLRKSDPYSKSIVYSSYTSFLDILSRAFKTFGIGHATLGQPNAADRFRADTATEVLLLHSRAHSSGLNLVNASHVFLCEPLLNTALELQAVARVDRIGQTNETTVWLYLVDGTVEESIYRLSVKRRLQHMPPILAGVAESSSKGGRSQETNRTRLDEANRQALQNAQLGKLMSKGRGAGEMVGRDDLWECLFGASQWSENRDWQER</sequence>
<dbReference type="RefSeq" id="XP_070858921.1">
    <property type="nucleotide sequence ID" value="XM_071000578.1"/>
</dbReference>
<dbReference type="Pfam" id="PF26021">
    <property type="entry name" value="Ferritin_C144_05"/>
    <property type="match status" value="1"/>
</dbReference>
<keyword evidence="6" id="KW-0067">ATP-binding</keyword>
<evidence type="ECO:0000256" key="3">
    <source>
        <dbReference type="ARBA" id="ARBA00022771"/>
    </source>
</evidence>
<protein>
    <submittedName>
        <fullName evidence="11">ATP-dependent helicase</fullName>
    </submittedName>
</protein>
<dbReference type="InterPro" id="IPR027417">
    <property type="entry name" value="P-loop_NTPase"/>
</dbReference>
<evidence type="ECO:0000259" key="9">
    <source>
        <dbReference type="PROSITE" id="PS50089"/>
    </source>
</evidence>
<dbReference type="SUPFAM" id="SSF52540">
    <property type="entry name" value="P-loop containing nucleoside triphosphate hydrolases"/>
    <property type="match status" value="2"/>
</dbReference>
<evidence type="ECO:0000259" key="10">
    <source>
        <dbReference type="PROSITE" id="PS51192"/>
    </source>
</evidence>
<feature type="compositionally biased region" description="Basic and acidic residues" evidence="8">
    <location>
        <begin position="1480"/>
        <end position="1490"/>
    </location>
</feature>
<dbReference type="InterPro" id="IPR059033">
    <property type="entry name" value="C144_05_dom"/>
</dbReference>
<keyword evidence="4" id="KW-0378">Hydrolase</keyword>
<name>A0ABR4MHK0_9PEZI</name>
<dbReference type="InterPro" id="IPR000330">
    <property type="entry name" value="SNF2_N"/>
</dbReference>
<feature type="compositionally biased region" description="Polar residues" evidence="8">
    <location>
        <begin position="1470"/>
        <end position="1479"/>
    </location>
</feature>
<dbReference type="Proteomes" id="UP001610728">
    <property type="component" value="Unassembled WGS sequence"/>
</dbReference>
<dbReference type="PROSITE" id="PS00518">
    <property type="entry name" value="ZF_RING_1"/>
    <property type="match status" value="1"/>
</dbReference>
<feature type="compositionally biased region" description="Polar residues" evidence="8">
    <location>
        <begin position="1259"/>
        <end position="1270"/>
    </location>
</feature>
<keyword evidence="3 7" id="KW-0863">Zinc-finger</keyword>
<dbReference type="SUPFAM" id="SSF57850">
    <property type="entry name" value="RING/U-box"/>
    <property type="match status" value="1"/>
</dbReference>
<accession>A0ABR4MHK0</accession>
<keyword evidence="2" id="KW-0547">Nucleotide-binding</keyword>
<dbReference type="Pfam" id="PF13639">
    <property type="entry name" value="zf-RING_2"/>
    <property type="match status" value="1"/>
</dbReference>
<dbReference type="SMART" id="SM00487">
    <property type="entry name" value="DEXDc"/>
    <property type="match status" value="1"/>
</dbReference>
<dbReference type="InterPro" id="IPR049730">
    <property type="entry name" value="SNF2/RAD54-like_C"/>
</dbReference>
<evidence type="ECO:0000256" key="7">
    <source>
        <dbReference type="PROSITE-ProRule" id="PRU00175"/>
    </source>
</evidence>